<dbReference type="RefSeq" id="WP_134383579.1">
    <property type="nucleotide sequence ID" value="NZ_BMWW01000007.1"/>
</dbReference>
<dbReference type="Pfam" id="PF19045">
    <property type="entry name" value="Ligase_CoA_2"/>
    <property type="match status" value="1"/>
</dbReference>
<evidence type="ECO:0000313" key="9">
    <source>
        <dbReference type="EMBL" id="QBQ35340.1"/>
    </source>
</evidence>
<dbReference type="InterPro" id="IPR016102">
    <property type="entry name" value="Succinyl-CoA_synth-like"/>
</dbReference>
<dbReference type="InterPro" id="IPR000182">
    <property type="entry name" value="GNAT_dom"/>
</dbReference>
<dbReference type="AlphaFoldDB" id="A0A4P7BB34"/>
<dbReference type="Pfam" id="PF13380">
    <property type="entry name" value="CoA_binding_2"/>
    <property type="match status" value="1"/>
</dbReference>
<evidence type="ECO:0000256" key="5">
    <source>
        <dbReference type="PROSITE-ProRule" id="PRU00409"/>
    </source>
</evidence>
<dbReference type="OrthoDB" id="9807426at2"/>
<dbReference type="InterPro" id="IPR051538">
    <property type="entry name" value="Acyl-CoA_Synth/Transferase"/>
</dbReference>
<keyword evidence="2 5" id="KW-0547">Nucleotide-binding</keyword>
<dbReference type="InterPro" id="IPR016181">
    <property type="entry name" value="Acyl_CoA_acyltransferase"/>
</dbReference>
<keyword evidence="10" id="KW-1185">Reference proteome</keyword>
<dbReference type="GO" id="GO:0005524">
    <property type="term" value="F:ATP binding"/>
    <property type="evidence" value="ECO:0007669"/>
    <property type="project" value="UniProtKB-UniRule"/>
</dbReference>
<evidence type="ECO:0000256" key="3">
    <source>
        <dbReference type="ARBA" id="ARBA00022840"/>
    </source>
</evidence>
<evidence type="ECO:0000259" key="6">
    <source>
        <dbReference type="PROSITE" id="PS50975"/>
    </source>
</evidence>
<dbReference type="Gene3D" id="3.40.50.261">
    <property type="entry name" value="Succinyl-CoA synthetase domains"/>
    <property type="match status" value="2"/>
</dbReference>
<dbReference type="InterPro" id="IPR011761">
    <property type="entry name" value="ATP-grasp"/>
</dbReference>
<evidence type="ECO:0000256" key="4">
    <source>
        <dbReference type="ARBA" id="ARBA00060888"/>
    </source>
</evidence>
<keyword evidence="1" id="KW-0436">Ligase</keyword>
<dbReference type="FunFam" id="3.30.1490.20:FF:000020">
    <property type="entry name" value="Protein lysine acetyltransferase"/>
    <property type="match status" value="1"/>
</dbReference>
<dbReference type="Gene3D" id="3.40.630.30">
    <property type="match status" value="1"/>
</dbReference>
<gene>
    <name evidence="9" type="ORF">E1742_03550</name>
    <name evidence="8" type="ORF">GCM10007388_38240</name>
</gene>
<dbReference type="Pfam" id="PF13607">
    <property type="entry name" value="Succ_CoA_lig"/>
    <property type="match status" value="1"/>
</dbReference>
<dbReference type="GO" id="GO:0046872">
    <property type="term" value="F:metal ion binding"/>
    <property type="evidence" value="ECO:0007669"/>
    <property type="project" value="InterPro"/>
</dbReference>
<dbReference type="Gene3D" id="3.40.50.720">
    <property type="entry name" value="NAD(P)-binding Rossmann-like Domain"/>
    <property type="match status" value="1"/>
</dbReference>
<dbReference type="InterPro" id="IPR043938">
    <property type="entry name" value="Ligase_CoA_dom"/>
</dbReference>
<dbReference type="EMBL" id="BMWW01000007">
    <property type="protein sequence ID" value="GGZ00985.1"/>
    <property type="molecule type" value="Genomic_DNA"/>
</dbReference>
<dbReference type="GO" id="GO:0043758">
    <property type="term" value="F:acetate-CoA ligase (ADP-forming) activity"/>
    <property type="evidence" value="ECO:0007669"/>
    <property type="project" value="InterPro"/>
</dbReference>
<dbReference type="SUPFAM" id="SSF52210">
    <property type="entry name" value="Succinyl-CoA synthetase domains"/>
    <property type="match status" value="2"/>
</dbReference>
<dbReference type="Pfam" id="PF00583">
    <property type="entry name" value="Acetyltransf_1"/>
    <property type="match status" value="1"/>
</dbReference>
<evidence type="ECO:0000259" key="7">
    <source>
        <dbReference type="PROSITE" id="PS51186"/>
    </source>
</evidence>
<reference evidence="9 10" key="2">
    <citation type="submission" date="2019-03" db="EMBL/GenBank/DDBJ databases">
        <title>Draft Genome Sequences of Six Type Strains of the Genus Massilia.</title>
        <authorList>
            <person name="Miess H."/>
            <person name="Frediansyhah A."/>
            <person name="Gross H."/>
        </authorList>
    </citation>
    <scope>NUCLEOTIDE SEQUENCE [LARGE SCALE GENOMIC DNA]</scope>
    <source>
        <strain evidence="9 10">DSM 17505</strain>
    </source>
</reference>
<dbReference type="PANTHER" id="PTHR43334">
    <property type="entry name" value="ACETATE--COA LIGASE [ADP-FORMING]"/>
    <property type="match status" value="1"/>
</dbReference>
<dbReference type="SUPFAM" id="SSF55729">
    <property type="entry name" value="Acyl-CoA N-acyltransferases (Nat)"/>
    <property type="match status" value="1"/>
</dbReference>
<dbReference type="PROSITE" id="PS51186">
    <property type="entry name" value="GNAT"/>
    <property type="match status" value="1"/>
</dbReference>
<dbReference type="PROSITE" id="PS50975">
    <property type="entry name" value="ATP_GRASP"/>
    <property type="match status" value="1"/>
</dbReference>
<dbReference type="SUPFAM" id="SSF51735">
    <property type="entry name" value="NAD(P)-binding Rossmann-fold domains"/>
    <property type="match status" value="1"/>
</dbReference>
<dbReference type="SMART" id="SM00881">
    <property type="entry name" value="CoA_binding"/>
    <property type="match status" value="1"/>
</dbReference>
<dbReference type="Proteomes" id="UP000294359">
    <property type="component" value="Chromosome"/>
</dbReference>
<evidence type="ECO:0000313" key="8">
    <source>
        <dbReference type="EMBL" id="GGZ00985.1"/>
    </source>
</evidence>
<dbReference type="InterPro" id="IPR036291">
    <property type="entry name" value="NAD(P)-bd_dom_sf"/>
</dbReference>
<dbReference type="Proteomes" id="UP000619512">
    <property type="component" value="Unassembled WGS sequence"/>
</dbReference>
<name>A0A4P7BB34_9BURK</name>
<dbReference type="Gene3D" id="3.30.1490.20">
    <property type="entry name" value="ATP-grasp fold, A domain"/>
    <property type="match status" value="1"/>
</dbReference>
<dbReference type="EMBL" id="CP038026">
    <property type="protein sequence ID" value="QBQ35340.1"/>
    <property type="molecule type" value="Genomic_DNA"/>
</dbReference>
<reference evidence="8" key="3">
    <citation type="submission" date="2022-12" db="EMBL/GenBank/DDBJ databases">
        <authorList>
            <person name="Sun Q."/>
            <person name="Kim S."/>
        </authorList>
    </citation>
    <scope>NUCLEOTIDE SEQUENCE</scope>
    <source>
        <strain evidence="8">KCTC 12344</strain>
    </source>
</reference>
<feature type="domain" description="ATP-grasp" evidence="6">
    <location>
        <begin position="489"/>
        <end position="525"/>
    </location>
</feature>
<dbReference type="SUPFAM" id="SSF56059">
    <property type="entry name" value="Glutathione synthetase ATP-binding domain-like"/>
    <property type="match status" value="1"/>
</dbReference>
<dbReference type="Pfam" id="PF13549">
    <property type="entry name" value="ATP-grasp_5"/>
    <property type="match status" value="1"/>
</dbReference>
<feature type="domain" description="N-acetyltransferase" evidence="7">
    <location>
        <begin position="729"/>
        <end position="882"/>
    </location>
</feature>
<dbReference type="InterPro" id="IPR013815">
    <property type="entry name" value="ATP_grasp_subdomain_1"/>
</dbReference>
<dbReference type="PANTHER" id="PTHR43334:SF1">
    <property type="entry name" value="3-HYDROXYPROPIONATE--COA LIGASE [ADP-FORMING]"/>
    <property type="match status" value="1"/>
</dbReference>
<evidence type="ECO:0000256" key="2">
    <source>
        <dbReference type="ARBA" id="ARBA00022741"/>
    </source>
</evidence>
<dbReference type="GO" id="GO:0016747">
    <property type="term" value="F:acyltransferase activity, transferring groups other than amino-acyl groups"/>
    <property type="evidence" value="ECO:0007669"/>
    <property type="project" value="InterPro"/>
</dbReference>
<proteinExistence type="inferred from homology"/>
<evidence type="ECO:0000313" key="10">
    <source>
        <dbReference type="Proteomes" id="UP000294359"/>
    </source>
</evidence>
<evidence type="ECO:0000313" key="11">
    <source>
        <dbReference type="Proteomes" id="UP000619512"/>
    </source>
</evidence>
<evidence type="ECO:0000256" key="1">
    <source>
        <dbReference type="ARBA" id="ARBA00022598"/>
    </source>
</evidence>
<dbReference type="InterPro" id="IPR003781">
    <property type="entry name" value="CoA-bd"/>
</dbReference>
<reference evidence="8" key="1">
    <citation type="journal article" date="2014" name="Int. J. Syst. Evol. Microbiol.">
        <title>Complete genome sequence of Corynebacterium casei LMG S-19264T (=DSM 44701T), isolated from a smear-ripened cheese.</title>
        <authorList>
            <consortium name="US DOE Joint Genome Institute (JGI-PGF)"/>
            <person name="Walter F."/>
            <person name="Albersmeier A."/>
            <person name="Kalinowski J."/>
            <person name="Ruckert C."/>
        </authorList>
    </citation>
    <scope>NUCLEOTIDE SEQUENCE</scope>
    <source>
        <strain evidence="8">KCTC 12344</strain>
    </source>
</reference>
<accession>A0A4P7BB34</accession>
<keyword evidence="3 5" id="KW-0067">ATP-binding</keyword>
<sequence>MTIRNLQYLFQPGSVAVIGASNRAHSVGATVYRNLLDGGFHGAIYAVNPRHTTLAGRPVYPNVPALPAAPDLAVICTPAATVPDLVGQLGALGTRAVIVLSAGLDGALRQAALDAAKPHLLRILGPNCLGMLVPGIGLNASFAPTGALPGRLAFVSQSGALVTTVLDWARTRGIGFSSFVSLGDGSDVDVGDLLDYLAGDPGTDAILLYVESIRHARKFMSAARSAARGKPTLIVKAGRSLEAAHAAFSHTGALAGADLVYDAALRRTGMLRVLTTEALFDAVAVLARPRALRGPRLAIVTNGGGAGVMATDALIAGGGTLATLTPATREALAAVLPTTWSNGNPVDIIGDAPPERYRDALAVLQGAPEVDAVLLLHAPTAIVPSAAIAELLLPLLRTATRPVLTCWLGGDSVATARRLCHDAGLPVFDTPEGAVQGFLQLLQYRRNQELLMQVPPALPGGVVDRAGARVQVAKLLARGATRVGEADSKTLLAAYGIPVAQTVVAATADDALDAAARIGYPVAVKLLSPDVVHKSDVGGVVLDIDNSDALRQALSDIPERLAERQPGARIDGYTVQTMVRRPGAVELIVGISTDPVFGPVVLFGQGGLAVEVTADQAIALPPLNRVLAADLVSRTRVARLLAGYRDRPPVHMEALCDALVRIGQMAADLPELAELDINPLLADSGGVIALDARVRLAPVAAGADPLARLAILPYPDHLERRVPWEGEDVVIRPVRPEDGPAHVAFFAALSAEDVHFRLFAALRELSPAQLARFTQIDYAREMAIIASRTMASGTAETLGVARVVADPDNIRGEFAVTVRSDLKRHGLGRMLMTCLIDYCRAQGLAELGGTVLPDNVRMLRLARELGFTAARADDVVVLRLVL</sequence>
<dbReference type="InterPro" id="IPR032875">
    <property type="entry name" value="Succ_CoA_lig_flav_dom"/>
</dbReference>
<comment type="similarity">
    <text evidence="4">In the N-terminal section; belongs to the acetate CoA ligase alpha subunit family.</text>
</comment>
<dbReference type="Gene3D" id="3.30.470.20">
    <property type="entry name" value="ATP-grasp fold, B domain"/>
    <property type="match status" value="1"/>
</dbReference>
<protein>
    <submittedName>
        <fullName evidence="8">GCN5 family N-acetyltransferase</fullName>
    </submittedName>
    <submittedName>
        <fullName evidence="9">GNAT family N-acetyltransferase</fullName>
    </submittedName>
</protein>
<organism evidence="8 11">
    <name type="scientific">Pseudoduganella plicata</name>
    <dbReference type="NCBI Taxonomy" id="321984"/>
    <lineage>
        <taxon>Bacteria</taxon>
        <taxon>Pseudomonadati</taxon>
        <taxon>Pseudomonadota</taxon>
        <taxon>Betaproteobacteria</taxon>
        <taxon>Burkholderiales</taxon>
        <taxon>Oxalobacteraceae</taxon>
        <taxon>Telluria group</taxon>
        <taxon>Pseudoduganella</taxon>
    </lineage>
</organism>